<keyword evidence="2" id="KW-1185">Reference proteome</keyword>
<sequence length="123" mass="13152">MDKSKIALAIGAGSESLIAIRYAKKLGLKVIAFDGDASALGLREADISYIVDISQPKLIISKLNSDGFIPNLILPTLIGRCLISIGALNDYYNLSGFSYDIADICTDKLKFANALNSPKNWGG</sequence>
<dbReference type="EMBL" id="JAZBRD010000001">
    <property type="protein sequence ID" value="MEE3744016.1"/>
    <property type="molecule type" value="Genomic_DNA"/>
</dbReference>
<gene>
    <name evidence="1" type="ORF">V2I23_01730</name>
</gene>
<comment type="caution">
    <text evidence="1">The sequence shown here is derived from an EMBL/GenBank/DDBJ whole genome shotgun (WGS) entry which is preliminary data.</text>
</comment>
<dbReference type="RefSeq" id="WP_330525952.1">
    <property type="nucleotide sequence ID" value="NZ_JAZBRD010000001.1"/>
</dbReference>
<evidence type="ECO:0000313" key="1">
    <source>
        <dbReference type="EMBL" id="MEE3744016.1"/>
    </source>
</evidence>
<dbReference type="Proteomes" id="UP001331664">
    <property type="component" value="Unassembled WGS sequence"/>
</dbReference>
<organism evidence="1 2">
    <name type="scientific">Campylobacter porcelli</name>
    <dbReference type="NCBI Taxonomy" id="1660073"/>
    <lineage>
        <taxon>Bacteria</taxon>
        <taxon>Pseudomonadati</taxon>
        <taxon>Campylobacterota</taxon>
        <taxon>Epsilonproteobacteria</taxon>
        <taxon>Campylobacterales</taxon>
        <taxon>Campylobacteraceae</taxon>
        <taxon>Campylobacter</taxon>
    </lineage>
</organism>
<evidence type="ECO:0000313" key="2">
    <source>
        <dbReference type="Proteomes" id="UP001331664"/>
    </source>
</evidence>
<reference evidence="1 2" key="1">
    <citation type="submission" date="2024-01" db="EMBL/GenBank/DDBJ databases">
        <title>Campylobacter porcellus sp. nov.</title>
        <authorList>
            <person name="Papic B."/>
            <person name="Gruntar I."/>
        </authorList>
    </citation>
    <scope>NUCLEOTIDE SEQUENCE [LARGE SCALE GENOMIC DNA]</scope>
    <source>
        <strain evidence="1 2">CX2-4855-23</strain>
    </source>
</reference>
<proteinExistence type="predicted"/>
<protein>
    <submittedName>
        <fullName evidence="1">Uncharacterized protein</fullName>
    </submittedName>
</protein>
<accession>A0ABU7M2W2</accession>
<dbReference type="Gene3D" id="3.40.50.20">
    <property type="match status" value="1"/>
</dbReference>
<name>A0ABU7M2W2_9BACT</name>